<sequence>MSVSVGYGVSSRRCYPTYPTGYFSPKKSPRSDRPGRILGAPEAPSKSDNNPAGLLICRSGSQTWDSYPV</sequence>
<gene>
    <name evidence="2" type="ORF">PCANC_15490</name>
</gene>
<dbReference type="Proteomes" id="UP000235388">
    <property type="component" value="Unassembled WGS sequence"/>
</dbReference>
<feature type="region of interest" description="Disordered" evidence="1">
    <location>
        <begin position="18"/>
        <end position="54"/>
    </location>
</feature>
<reference evidence="2 3" key="1">
    <citation type="submission" date="2017-11" db="EMBL/GenBank/DDBJ databases">
        <title>De novo assembly and phasing of dikaryotic genomes from two isolates of Puccinia coronata f. sp. avenae, the causal agent of oat crown rust.</title>
        <authorList>
            <person name="Miller M.E."/>
            <person name="Zhang Y."/>
            <person name="Omidvar V."/>
            <person name="Sperschneider J."/>
            <person name="Schwessinger B."/>
            <person name="Raley C."/>
            <person name="Palmer J.M."/>
            <person name="Garnica D."/>
            <person name="Upadhyaya N."/>
            <person name="Rathjen J."/>
            <person name="Taylor J.M."/>
            <person name="Park R.F."/>
            <person name="Dodds P.N."/>
            <person name="Hirsch C.D."/>
            <person name="Kianian S.F."/>
            <person name="Figueroa M."/>
        </authorList>
    </citation>
    <scope>NUCLEOTIDE SEQUENCE [LARGE SCALE GENOMIC DNA]</scope>
    <source>
        <strain evidence="2">12NC29</strain>
    </source>
</reference>
<accession>A0A2N5UFU4</accession>
<evidence type="ECO:0000313" key="3">
    <source>
        <dbReference type="Proteomes" id="UP000235388"/>
    </source>
</evidence>
<protein>
    <submittedName>
        <fullName evidence="2">Uncharacterized protein</fullName>
    </submittedName>
</protein>
<evidence type="ECO:0000313" key="2">
    <source>
        <dbReference type="EMBL" id="PLW36566.1"/>
    </source>
</evidence>
<proteinExistence type="predicted"/>
<dbReference type="AlphaFoldDB" id="A0A2N5UFU4"/>
<comment type="caution">
    <text evidence="2">The sequence shown here is derived from an EMBL/GenBank/DDBJ whole genome shotgun (WGS) entry which is preliminary data.</text>
</comment>
<name>A0A2N5UFU4_9BASI</name>
<organism evidence="2 3">
    <name type="scientific">Puccinia coronata f. sp. avenae</name>
    <dbReference type="NCBI Taxonomy" id="200324"/>
    <lineage>
        <taxon>Eukaryota</taxon>
        <taxon>Fungi</taxon>
        <taxon>Dikarya</taxon>
        <taxon>Basidiomycota</taxon>
        <taxon>Pucciniomycotina</taxon>
        <taxon>Pucciniomycetes</taxon>
        <taxon>Pucciniales</taxon>
        <taxon>Pucciniaceae</taxon>
        <taxon>Puccinia</taxon>
    </lineage>
</organism>
<dbReference type="EMBL" id="PGCJ01000237">
    <property type="protein sequence ID" value="PLW36566.1"/>
    <property type="molecule type" value="Genomic_DNA"/>
</dbReference>
<keyword evidence="3" id="KW-1185">Reference proteome</keyword>
<evidence type="ECO:0000256" key="1">
    <source>
        <dbReference type="SAM" id="MobiDB-lite"/>
    </source>
</evidence>